<evidence type="ECO:0000313" key="1">
    <source>
        <dbReference type="EMBL" id="GBL82241.1"/>
    </source>
</evidence>
<protein>
    <submittedName>
        <fullName evidence="1">Uncharacterized protein</fullName>
    </submittedName>
</protein>
<organism evidence="1 2">
    <name type="scientific">Araneus ventricosus</name>
    <name type="common">Orbweaver spider</name>
    <name type="synonym">Epeira ventricosa</name>
    <dbReference type="NCBI Taxonomy" id="182803"/>
    <lineage>
        <taxon>Eukaryota</taxon>
        <taxon>Metazoa</taxon>
        <taxon>Ecdysozoa</taxon>
        <taxon>Arthropoda</taxon>
        <taxon>Chelicerata</taxon>
        <taxon>Arachnida</taxon>
        <taxon>Araneae</taxon>
        <taxon>Araneomorphae</taxon>
        <taxon>Entelegynae</taxon>
        <taxon>Araneoidea</taxon>
        <taxon>Araneidae</taxon>
        <taxon>Araneus</taxon>
    </lineage>
</organism>
<sequence length="230" mass="26790">MEYAKKFILVPNDQISKHVPTEETLSELDREMSTILKNKRISDDEKVKLYMQVLQKRLNILDHNNVVQETISKAQHTEEEEKQDLVEKPDLMEHLILESAPKNLKSNTRNILNYLKNSQDLMHWTPKGELIYKGKNVKNSNVLDLIKSLQTSSNKPHPPGFDMFLQGLSEINFPKSFIKNSSLELESGIKKEETSPKRRKRTNAKSSEWLSFGEKKIGKQNCNYYYHQSE</sequence>
<gene>
    <name evidence="1" type="ORF">AVEN_252424_1</name>
</gene>
<dbReference type="Proteomes" id="UP000499080">
    <property type="component" value="Unassembled WGS sequence"/>
</dbReference>
<name>A0A4Y2AQN4_ARAVE</name>
<evidence type="ECO:0000313" key="2">
    <source>
        <dbReference type="Proteomes" id="UP000499080"/>
    </source>
</evidence>
<comment type="caution">
    <text evidence="1">The sequence shown here is derived from an EMBL/GenBank/DDBJ whole genome shotgun (WGS) entry which is preliminary data.</text>
</comment>
<dbReference type="OrthoDB" id="10068277at2759"/>
<dbReference type="EMBL" id="BGPR01000028">
    <property type="protein sequence ID" value="GBL82241.1"/>
    <property type="molecule type" value="Genomic_DNA"/>
</dbReference>
<dbReference type="AlphaFoldDB" id="A0A4Y2AQN4"/>
<accession>A0A4Y2AQN4</accession>
<reference evidence="1 2" key="1">
    <citation type="journal article" date="2019" name="Sci. Rep.">
        <title>Orb-weaving spider Araneus ventricosus genome elucidates the spidroin gene catalogue.</title>
        <authorList>
            <person name="Kono N."/>
            <person name="Nakamura H."/>
            <person name="Ohtoshi R."/>
            <person name="Moran D.A.P."/>
            <person name="Shinohara A."/>
            <person name="Yoshida Y."/>
            <person name="Fujiwara M."/>
            <person name="Mori M."/>
            <person name="Tomita M."/>
            <person name="Arakawa K."/>
        </authorList>
    </citation>
    <scope>NUCLEOTIDE SEQUENCE [LARGE SCALE GENOMIC DNA]</scope>
</reference>
<keyword evidence="2" id="KW-1185">Reference proteome</keyword>
<proteinExistence type="predicted"/>